<dbReference type="AlphaFoldDB" id="A0A839Z9I1"/>
<sequence length="333" mass="37579">MKLDTEKFRKVHALMTGGVTEGERAAARARAATMAKRAGMTLDEAVSGTDATPSTGVPQGVRDIFAGFADFMEKKEPGYKAREAAKRAARDARDDTRRAEVLARYGTEAALFARNEFEAALDRAIAPLATWAYWTDTDGVEHRHADTLEGKRPICGLWRHDDVTPAIRDAVARAYPWPSTLDSALREVQAWDRLRWDRGLFCDAREWNHYAEAKCRIALLEHELEAGRPAASWQDVQARLAWKRYEFERQWIEPTKRDDPFLDRLEADVAALSAVSAAQNGQALQPHHRNTADKRRDVLSMLDSYPEMSDREIARRCGVSPTTVGKLRRMLES</sequence>
<dbReference type="Pfam" id="PF13412">
    <property type="entry name" value="HTH_24"/>
    <property type="match status" value="1"/>
</dbReference>
<protein>
    <recommendedName>
        <fullName evidence="3">Winged helix-turn-helix domain-containing protein</fullName>
    </recommendedName>
</protein>
<dbReference type="Proteomes" id="UP000533469">
    <property type="component" value="Unassembled WGS sequence"/>
</dbReference>
<evidence type="ECO:0000313" key="1">
    <source>
        <dbReference type="EMBL" id="MBB3770977.1"/>
    </source>
</evidence>
<keyword evidence="2" id="KW-1185">Reference proteome</keyword>
<dbReference type="RefSeq" id="WP_183189121.1">
    <property type="nucleotide sequence ID" value="NZ_JACICD010000002.1"/>
</dbReference>
<comment type="caution">
    <text evidence="1">The sequence shown here is derived from an EMBL/GenBank/DDBJ whole genome shotgun (WGS) entry which is preliminary data.</text>
</comment>
<organism evidence="1 2">
    <name type="scientific">Ancylobacter tetraedralis</name>
    <dbReference type="NCBI Taxonomy" id="217068"/>
    <lineage>
        <taxon>Bacteria</taxon>
        <taxon>Pseudomonadati</taxon>
        <taxon>Pseudomonadota</taxon>
        <taxon>Alphaproteobacteria</taxon>
        <taxon>Hyphomicrobiales</taxon>
        <taxon>Xanthobacteraceae</taxon>
        <taxon>Ancylobacter</taxon>
    </lineage>
</organism>
<gene>
    <name evidence="1" type="ORF">FHS55_001572</name>
</gene>
<name>A0A839Z9I1_9HYPH</name>
<dbReference type="EMBL" id="JACICD010000002">
    <property type="protein sequence ID" value="MBB3770977.1"/>
    <property type="molecule type" value="Genomic_DNA"/>
</dbReference>
<proteinExistence type="predicted"/>
<accession>A0A839Z9I1</accession>
<evidence type="ECO:0008006" key="3">
    <source>
        <dbReference type="Google" id="ProtNLM"/>
    </source>
</evidence>
<reference evidence="1 2" key="1">
    <citation type="submission" date="2020-08" db="EMBL/GenBank/DDBJ databases">
        <title>Genomic Encyclopedia of Type Strains, Phase IV (KMG-IV): sequencing the most valuable type-strain genomes for metagenomic binning, comparative biology and taxonomic classification.</title>
        <authorList>
            <person name="Goeker M."/>
        </authorList>
    </citation>
    <scope>NUCLEOTIDE SEQUENCE [LARGE SCALE GENOMIC DNA]</scope>
    <source>
        <strain evidence="1 2">DSM 5895</strain>
    </source>
</reference>
<evidence type="ECO:0000313" key="2">
    <source>
        <dbReference type="Proteomes" id="UP000533469"/>
    </source>
</evidence>